<reference evidence="4 5" key="1">
    <citation type="submission" date="2014-04" db="EMBL/GenBank/DDBJ databases">
        <authorList>
            <consortium name="DOE Joint Genome Institute"/>
            <person name="Kuo A."/>
            <person name="Tarkka M."/>
            <person name="Buscot F."/>
            <person name="Kohler A."/>
            <person name="Nagy L.G."/>
            <person name="Floudas D."/>
            <person name="Copeland A."/>
            <person name="Barry K.W."/>
            <person name="Cichocki N."/>
            <person name="Veneault-Fourrey C."/>
            <person name="LaButti K."/>
            <person name="Lindquist E.A."/>
            <person name="Lipzen A."/>
            <person name="Lundell T."/>
            <person name="Morin E."/>
            <person name="Murat C."/>
            <person name="Sun H."/>
            <person name="Tunlid A."/>
            <person name="Henrissat B."/>
            <person name="Grigoriev I.V."/>
            <person name="Hibbett D.S."/>
            <person name="Martin F."/>
            <person name="Nordberg H.P."/>
            <person name="Cantor M.N."/>
            <person name="Hua S.X."/>
        </authorList>
    </citation>
    <scope>NUCLEOTIDE SEQUENCE [LARGE SCALE GENOMIC DNA]</scope>
    <source>
        <strain evidence="4 5">F 1598</strain>
    </source>
</reference>
<evidence type="ECO:0000256" key="1">
    <source>
        <dbReference type="ARBA" id="ARBA00022741"/>
    </source>
</evidence>
<dbReference type="GO" id="GO:0016020">
    <property type="term" value="C:membrane"/>
    <property type="evidence" value="ECO:0007669"/>
    <property type="project" value="TreeGrafter"/>
</dbReference>
<feature type="non-terminal residue" evidence="4">
    <location>
        <position position="1"/>
    </location>
</feature>
<organism evidence="4 5">
    <name type="scientific">Piloderma croceum (strain F 1598)</name>
    <dbReference type="NCBI Taxonomy" id="765440"/>
    <lineage>
        <taxon>Eukaryota</taxon>
        <taxon>Fungi</taxon>
        <taxon>Dikarya</taxon>
        <taxon>Basidiomycota</taxon>
        <taxon>Agaricomycotina</taxon>
        <taxon>Agaricomycetes</taxon>
        <taxon>Agaricomycetidae</taxon>
        <taxon>Atheliales</taxon>
        <taxon>Atheliaceae</taxon>
        <taxon>Piloderma</taxon>
    </lineage>
</organism>
<dbReference type="Gene3D" id="3.40.50.300">
    <property type="entry name" value="P-loop containing nucleotide triphosphate hydrolases"/>
    <property type="match status" value="1"/>
</dbReference>
<dbReference type="GO" id="GO:0042626">
    <property type="term" value="F:ATPase-coupled transmembrane transporter activity"/>
    <property type="evidence" value="ECO:0007669"/>
    <property type="project" value="TreeGrafter"/>
</dbReference>
<dbReference type="EMBL" id="KN833028">
    <property type="protein sequence ID" value="KIM77158.1"/>
    <property type="molecule type" value="Genomic_DNA"/>
</dbReference>
<dbReference type="AlphaFoldDB" id="A0A0C3ATB5"/>
<dbReference type="GO" id="GO:0005524">
    <property type="term" value="F:ATP binding"/>
    <property type="evidence" value="ECO:0007669"/>
    <property type="project" value="UniProtKB-KW"/>
</dbReference>
<accession>A0A0C3ATB5</accession>
<dbReference type="PANTHER" id="PTHR24223">
    <property type="entry name" value="ATP-BINDING CASSETTE SUB-FAMILY C"/>
    <property type="match status" value="1"/>
</dbReference>
<protein>
    <recommendedName>
        <fullName evidence="3">ABC transporter domain-containing protein</fullName>
    </recommendedName>
</protein>
<dbReference type="OrthoDB" id="6500128at2759"/>
<keyword evidence="1" id="KW-0547">Nucleotide-binding</keyword>
<evidence type="ECO:0000256" key="2">
    <source>
        <dbReference type="ARBA" id="ARBA00022840"/>
    </source>
</evidence>
<keyword evidence="2" id="KW-0067">ATP-binding</keyword>
<dbReference type="InParanoid" id="A0A0C3ATB5"/>
<dbReference type="HOGENOM" id="CLU_000604_61_8_1"/>
<dbReference type="Proteomes" id="UP000054166">
    <property type="component" value="Unassembled WGS sequence"/>
</dbReference>
<dbReference type="Pfam" id="PF00005">
    <property type="entry name" value="ABC_tran"/>
    <property type="match status" value="1"/>
</dbReference>
<gene>
    <name evidence="4" type="ORF">PILCRDRAFT_77125</name>
</gene>
<sequence length="130" mass="14338">VTLDTQIEAGGSNLSLGQRQIVTLARALVRKCKLLILDEGDLSATAAIDHDTDAIIQRFMRTELSRDTTVITVAHRLQTIMDSDRVMVLDAGHLVEFDSPATLLRKEGGLFRGMVDESMDRDKLRTMAGL</sequence>
<dbReference type="InterPro" id="IPR050173">
    <property type="entry name" value="ABC_transporter_C-like"/>
</dbReference>
<evidence type="ECO:0000313" key="5">
    <source>
        <dbReference type="Proteomes" id="UP000054166"/>
    </source>
</evidence>
<evidence type="ECO:0000313" key="4">
    <source>
        <dbReference type="EMBL" id="KIM77158.1"/>
    </source>
</evidence>
<dbReference type="STRING" id="765440.A0A0C3ATB5"/>
<name>A0A0C3ATB5_PILCF</name>
<dbReference type="InterPro" id="IPR003439">
    <property type="entry name" value="ABC_transporter-like_ATP-bd"/>
</dbReference>
<reference evidence="5" key="2">
    <citation type="submission" date="2015-01" db="EMBL/GenBank/DDBJ databases">
        <title>Evolutionary Origins and Diversification of the Mycorrhizal Mutualists.</title>
        <authorList>
            <consortium name="DOE Joint Genome Institute"/>
            <consortium name="Mycorrhizal Genomics Consortium"/>
            <person name="Kohler A."/>
            <person name="Kuo A."/>
            <person name="Nagy L.G."/>
            <person name="Floudas D."/>
            <person name="Copeland A."/>
            <person name="Barry K.W."/>
            <person name="Cichocki N."/>
            <person name="Veneault-Fourrey C."/>
            <person name="LaButti K."/>
            <person name="Lindquist E.A."/>
            <person name="Lipzen A."/>
            <person name="Lundell T."/>
            <person name="Morin E."/>
            <person name="Murat C."/>
            <person name="Riley R."/>
            <person name="Ohm R."/>
            <person name="Sun H."/>
            <person name="Tunlid A."/>
            <person name="Henrissat B."/>
            <person name="Grigoriev I.V."/>
            <person name="Hibbett D.S."/>
            <person name="Martin F."/>
        </authorList>
    </citation>
    <scope>NUCLEOTIDE SEQUENCE [LARGE SCALE GENOMIC DNA]</scope>
    <source>
        <strain evidence="5">F 1598</strain>
    </source>
</reference>
<keyword evidence="5" id="KW-1185">Reference proteome</keyword>
<proteinExistence type="predicted"/>
<evidence type="ECO:0000259" key="3">
    <source>
        <dbReference type="Pfam" id="PF00005"/>
    </source>
</evidence>
<dbReference type="SUPFAM" id="SSF52540">
    <property type="entry name" value="P-loop containing nucleoside triphosphate hydrolases"/>
    <property type="match status" value="1"/>
</dbReference>
<feature type="domain" description="ABC transporter" evidence="3">
    <location>
        <begin position="4"/>
        <end position="39"/>
    </location>
</feature>
<dbReference type="InterPro" id="IPR027417">
    <property type="entry name" value="P-loop_NTPase"/>
</dbReference>
<dbReference type="GO" id="GO:0016887">
    <property type="term" value="F:ATP hydrolysis activity"/>
    <property type="evidence" value="ECO:0007669"/>
    <property type="project" value="InterPro"/>
</dbReference>